<dbReference type="InterPro" id="IPR033769">
    <property type="entry name" value="TffA_KH"/>
</dbReference>
<dbReference type="Pfam" id="PF17214">
    <property type="entry name" value="KH_TffA"/>
    <property type="match status" value="1"/>
</dbReference>
<dbReference type="Proteomes" id="UP000277582">
    <property type="component" value="Unassembled WGS sequence"/>
</dbReference>
<keyword evidence="5 12" id="KW-0378">Hydrolase</keyword>
<dbReference type="GO" id="GO:0004521">
    <property type="term" value="F:RNA endonuclease activity"/>
    <property type="evidence" value="ECO:0007669"/>
    <property type="project" value="UniProtKB-UniRule"/>
</dbReference>
<dbReference type="InterPro" id="IPR050698">
    <property type="entry name" value="MBL"/>
</dbReference>
<evidence type="ECO:0000259" key="13">
    <source>
        <dbReference type="SMART" id="SM00849"/>
    </source>
</evidence>
<dbReference type="Proteomes" id="UP000316217">
    <property type="component" value="Unassembled WGS sequence"/>
</dbReference>
<accession>A0A3R9QUQ5</accession>
<feature type="binding site" evidence="12">
    <location>
        <position position="240"/>
    </location>
    <ligand>
        <name>Zn(2+)</name>
        <dbReference type="ChEBI" id="CHEBI:29105"/>
        <label>2</label>
    </ligand>
</feature>
<name>A0A3R9QUQ5_9CREN</name>
<feature type="domain" description="Beta-Casp" evidence="14">
    <location>
        <begin position="413"/>
        <end position="537"/>
    </location>
</feature>
<dbReference type="Pfam" id="PF10996">
    <property type="entry name" value="Beta-Casp"/>
    <property type="match status" value="1"/>
</dbReference>
<dbReference type="Pfam" id="PF07521">
    <property type="entry name" value="RMMBL"/>
    <property type="match status" value="1"/>
</dbReference>
<dbReference type="GO" id="GO:0003723">
    <property type="term" value="F:RNA binding"/>
    <property type="evidence" value="ECO:0007669"/>
    <property type="project" value="UniProtKB-UniRule"/>
</dbReference>
<keyword evidence="1 12" id="KW-0806">Transcription termination</keyword>
<sequence length="627" mass="70192">MLKGGPSEIKKKVKEVLSRIGEVKKVELEGPFVVVYVDDPSSFLESNNTVGEAAKLLRKKIIVMSSGKMLPEEDAKRVIREMIPQKAEITDIRAVEETREIYIIAKRTGYVVGKSGYYINEILKKTGWRPVVLRAPTMESGLLNTIYNYLIEGSAERKKIMRKIAERIYREPIGIERGIFVSFLGGAREVGRSSIAVTTNEGSVLLDAGISLGRGEAFPRYDLIDLDEIDAVIISHAHLDHSGALPFLFKYGYRGPVYVTRPTRDLIVLLLLDYINLSRRQGIIPYFSEADVARMLNHMIVLDYEETVDISPDVKLTFYNAGHILGSALVHLNIRKHNILYTGDFRFRETKLLGKADTSFPRVETLIMECTYGGEQDVLPPLWEAEKQLIQIIKDTIERNGRVLIPALSVGRAQEIMITLVEAFSRKEIPDVPVYIDGMVYDSTAIHSAYPSYLSDYIKARVFGEDKDPFTDEHFTMLKGTEDKDSIATGGPSIIIAPSGMLNGGPSVDYFIRMSPDPRNSVVLVSYQAEGTLGRELKEGAREIRIRDEMGEMRKIEVKAEIHFVEGFSAHADKVQLLTYPSSIPKPSRIILVHGEAEKIRSFKPLLSRSIGAAVMAPSIGEKLRLV</sequence>
<dbReference type="Pfam" id="PF16661">
    <property type="entry name" value="Lactamase_B_6"/>
    <property type="match status" value="1"/>
</dbReference>
<reference evidence="16 18" key="2">
    <citation type="journal article" date="2019" name="Nat. Microbiol.">
        <title>Wide diversity of methane and short-chain alkane metabolisms in uncultured archaea.</title>
        <authorList>
            <person name="Borrel G."/>
            <person name="Adam P.S."/>
            <person name="McKay L.J."/>
            <person name="Chen L.X."/>
            <person name="Sierra-Garcia I.N."/>
            <person name="Sieber C.M."/>
            <person name="Letourneur Q."/>
            <person name="Ghozlane A."/>
            <person name="Andersen G.L."/>
            <person name="Li W.J."/>
            <person name="Hallam S.J."/>
            <person name="Muyzer G."/>
            <person name="de Oliveira V.M."/>
            <person name="Inskeep W.P."/>
            <person name="Banfield J.F."/>
            <person name="Gribaldo S."/>
        </authorList>
    </citation>
    <scope>NUCLEOTIDE SEQUENCE [LARGE SCALE GENOMIC DNA]</scope>
    <source>
        <strain evidence="16">NM4</strain>
    </source>
</reference>
<evidence type="ECO:0000256" key="8">
    <source>
        <dbReference type="ARBA" id="ARBA00022884"/>
    </source>
</evidence>
<keyword evidence="4 12" id="KW-0255">Endonuclease</keyword>
<evidence type="ECO:0000256" key="6">
    <source>
        <dbReference type="ARBA" id="ARBA00022833"/>
    </source>
</evidence>
<gene>
    <name evidence="12" type="primary">fttA</name>
    <name evidence="15" type="ORF">D6D85_13190</name>
    <name evidence="16" type="ORF">EF810_04605</name>
</gene>
<comment type="caution">
    <text evidence="15">The sequence shown here is derived from an EMBL/GenBank/DDBJ whole genome shotgun (WGS) entry which is preliminary data.</text>
</comment>
<keyword evidence="3 12" id="KW-0479">Metal-binding</keyword>
<dbReference type="PANTHER" id="PTHR11203:SF51">
    <property type="entry name" value="CLEAVAGE AND POLYADENYLATION SPECIFICITY FACTOR"/>
    <property type="match status" value="1"/>
</dbReference>
<feature type="binding site" evidence="12">
    <location>
        <position position="236"/>
    </location>
    <ligand>
        <name>Zn(2+)</name>
        <dbReference type="ChEBI" id="CHEBI:29105"/>
        <label>1</label>
    </ligand>
</feature>
<evidence type="ECO:0000256" key="7">
    <source>
        <dbReference type="ARBA" id="ARBA00022839"/>
    </source>
</evidence>
<keyword evidence="7 12" id="KW-0269">Exonuclease</keyword>
<evidence type="ECO:0000313" key="15">
    <source>
        <dbReference type="EMBL" id="RSN72578.1"/>
    </source>
</evidence>
<keyword evidence="11" id="KW-0804">Transcription</keyword>
<dbReference type="Gene3D" id="3.30.300.20">
    <property type="match status" value="1"/>
</dbReference>
<evidence type="ECO:0000256" key="4">
    <source>
        <dbReference type="ARBA" id="ARBA00022759"/>
    </source>
</evidence>
<dbReference type="SMART" id="SM00849">
    <property type="entry name" value="Lactamase_B"/>
    <property type="match status" value="1"/>
</dbReference>
<keyword evidence="9 12" id="KW-0805">Transcription regulation</keyword>
<feature type="binding site" evidence="12">
    <location>
        <position position="344"/>
    </location>
    <ligand>
        <name>Zn(2+)</name>
        <dbReference type="ChEBI" id="CHEBI:29105"/>
        <label>2</label>
    </ligand>
</feature>
<evidence type="ECO:0000256" key="3">
    <source>
        <dbReference type="ARBA" id="ARBA00022723"/>
    </source>
</evidence>
<dbReference type="InterPro" id="IPR001279">
    <property type="entry name" value="Metallo-B-lactamas"/>
</dbReference>
<feature type="region of interest" description="KHb" evidence="12">
    <location>
        <begin position="70"/>
        <end position="137"/>
    </location>
</feature>
<comment type="function">
    <text evidence="12">Terminates transcription on the whole genome. Termination is linked to FttA-mediated RNA cleavage and does not require NTP hydrolysis. Cleaves endonucleolytically at the RNA exit channel of RNA polymerase (RNAP); the 5'-3' exonuclease activity of this protein degrades the nascent RNA released from RNAP.</text>
</comment>
<keyword evidence="8 12" id="KW-0694">RNA-binding</keyword>
<dbReference type="CDD" id="cd22532">
    <property type="entry name" value="KH-II_CPSF_arch_rpt1"/>
    <property type="match status" value="1"/>
</dbReference>
<evidence type="ECO:0000313" key="18">
    <source>
        <dbReference type="Proteomes" id="UP000316217"/>
    </source>
</evidence>
<dbReference type="GO" id="GO:0006353">
    <property type="term" value="P:DNA-templated transcription termination"/>
    <property type="evidence" value="ECO:0007669"/>
    <property type="project" value="UniProtKB-UniRule"/>
</dbReference>
<dbReference type="GO" id="GO:0003677">
    <property type="term" value="F:DNA binding"/>
    <property type="evidence" value="ECO:0007669"/>
    <property type="project" value="UniProtKB-KW"/>
</dbReference>
<dbReference type="CDD" id="cd16295">
    <property type="entry name" value="TTHA0252-CPSF-like_MBL-fold"/>
    <property type="match status" value="1"/>
</dbReference>
<feature type="domain" description="Metallo-beta-lactamase" evidence="13">
    <location>
        <begin position="191"/>
        <end position="408"/>
    </location>
</feature>
<evidence type="ECO:0000256" key="1">
    <source>
        <dbReference type="ARBA" id="ARBA00022472"/>
    </source>
</evidence>
<dbReference type="GO" id="GO:0004532">
    <property type="term" value="F:RNA exonuclease activity"/>
    <property type="evidence" value="ECO:0007669"/>
    <property type="project" value="UniProtKB-UniRule"/>
</dbReference>
<evidence type="ECO:0000313" key="16">
    <source>
        <dbReference type="EMBL" id="RZN61622.1"/>
    </source>
</evidence>
<comment type="caution">
    <text evidence="12">Lacks conserved residue(s) required for the propagation of feature annotation.</text>
</comment>
<dbReference type="InterPro" id="IPR011108">
    <property type="entry name" value="RMMBL"/>
</dbReference>
<comment type="subunit">
    <text evidence="12">Homodimer. Interacts with RNA polymerase (RNAP), interacts with the Spt4-Spt5 complex.</text>
</comment>
<comment type="cofactor">
    <cofactor evidence="12">
        <name>Zn(2+)</name>
        <dbReference type="ChEBI" id="CHEBI:29105"/>
    </cofactor>
    <text evidence="12">Binds 2 Zn(2+) ions, which are required for nuclease activity.</text>
</comment>
<feature type="binding site" evidence="12">
    <location>
        <position position="344"/>
    </location>
    <ligand>
        <name>Zn(2+)</name>
        <dbReference type="ChEBI" id="CHEBI:29105"/>
        <label>1</label>
    </ligand>
</feature>
<keyword evidence="2 12" id="KW-0540">Nuclease</keyword>
<evidence type="ECO:0000256" key="12">
    <source>
        <dbReference type="HAMAP-Rule" id="MF_00870"/>
    </source>
</evidence>
<dbReference type="Gene3D" id="3.30.300.230">
    <property type="match status" value="1"/>
</dbReference>
<feature type="region of interest" description="Beta-Casp" evidence="12">
    <location>
        <begin position="376"/>
        <end position="569"/>
    </location>
</feature>
<dbReference type="SUPFAM" id="SSF56281">
    <property type="entry name" value="Metallo-hydrolase/oxidoreductase"/>
    <property type="match status" value="1"/>
</dbReference>
<dbReference type="HAMAP" id="MF_00870">
    <property type="entry name" value="FttA"/>
    <property type="match status" value="1"/>
</dbReference>
<dbReference type="InterPro" id="IPR019975">
    <property type="entry name" value="aCPSF1"/>
</dbReference>
<dbReference type="InterPro" id="IPR015946">
    <property type="entry name" value="KH_dom-like_a/b"/>
</dbReference>
<dbReference type="Gene3D" id="3.60.15.10">
    <property type="entry name" value="Ribonuclease Z/Hydroxyacylglutathione hydrolase-like"/>
    <property type="match status" value="1"/>
</dbReference>
<feature type="binding site" evidence="12">
    <location>
        <position position="238"/>
    </location>
    <ligand>
        <name>Zn(2+)</name>
        <dbReference type="ChEBI" id="CHEBI:29105"/>
        <label>1</label>
    </ligand>
</feature>
<dbReference type="NCBIfam" id="TIGR03675">
    <property type="entry name" value="arCOG00543"/>
    <property type="match status" value="1"/>
</dbReference>
<keyword evidence="6 12" id="KW-0862">Zinc</keyword>
<feature type="binding site" evidence="12">
    <location>
        <position position="323"/>
    </location>
    <ligand>
        <name>Zn(2+)</name>
        <dbReference type="ChEBI" id="CHEBI:29105"/>
        <label>1</label>
    </ligand>
</feature>
<keyword evidence="10 12" id="KW-0238">DNA-binding</keyword>
<dbReference type="Gene3D" id="3.40.50.10890">
    <property type="match status" value="1"/>
</dbReference>
<keyword evidence="17" id="KW-1185">Reference proteome</keyword>
<dbReference type="AlphaFoldDB" id="A0A3R9QUQ5"/>
<feature type="binding site" evidence="12">
    <location>
        <position position="241"/>
    </location>
    <ligand>
        <name>Zn(2+)</name>
        <dbReference type="ChEBI" id="CHEBI:29105"/>
        <label>2</label>
    </ligand>
</feature>
<dbReference type="SMART" id="SM01027">
    <property type="entry name" value="Beta-Casp"/>
    <property type="match status" value="1"/>
</dbReference>
<evidence type="ECO:0000256" key="11">
    <source>
        <dbReference type="ARBA" id="ARBA00023163"/>
    </source>
</evidence>
<evidence type="ECO:0000256" key="10">
    <source>
        <dbReference type="ARBA" id="ARBA00023125"/>
    </source>
</evidence>
<reference evidence="15 17" key="1">
    <citation type="submission" date="2018-10" db="EMBL/GenBank/DDBJ databases">
        <title>Co-occurring genomic capacity for anaerobic methane metabolism and dissimilatory sulfite reduction discovered in the Korarchaeota.</title>
        <authorList>
            <person name="Mckay L.J."/>
            <person name="Dlakic M."/>
            <person name="Fields M.W."/>
            <person name="Delmont T.O."/>
            <person name="Eren A.M."/>
            <person name="Jay Z.J."/>
            <person name="Klingelsmith K.B."/>
            <person name="Rusch D.B."/>
            <person name="Inskeep W.P."/>
        </authorList>
    </citation>
    <scope>NUCLEOTIDE SEQUENCE [LARGE SCALE GENOMIC DNA]</scope>
    <source>
        <strain evidence="15 17">MDKW</strain>
    </source>
</reference>
<feature type="binding site" evidence="12">
    <location>
        <position position="594"/>
    </location>
    <ligand>
        <name>Zn(2+)</name>
        <dbReference type="ChEBI" id="CHEBI:29105"/>
        <label>2</label>
    </ligand>
</feature>
<dbReference type="InterPro" id="IPR036866">
    <property type="entry name" value="RibonucZ/Hydroxyglut_hydro"/>
</dbReference>
<comment type="similarity">
    <text evidence="12">Belongs to the metallo-beta-lactamase superfamily. RNA-metabolizing metallo-beta-lactamase-like family. FttA subfamily.</text>
</comment>
<dbReference type="InterPro" id="IPR022712">
    <property type="entry name" value="Beta_Casp"/>
</dbReference>
<evidence type="ECO:0000259" key="14">
    <source>
        <dbReference type="SMART" id="SM01027"/>
    </source>
</evidence>
<dbReference type="GO" id="GO:0008270">
    <property type="term" value="F:zinc ion binding"/>
    <property type="evidence" value="ECO:0007669"/>
    <property type="project" value="UniProtKB-UniRule"/>
</dbReference>
<evidence type="ECO:0000256" key="5">
    <source>
        <dbReference type="ARBA" id="ARBA00022801"/>
    </source>
</evidence>
<organism evidence="15 17">
    <name type="scientific">Candidatus Methanodesulfokora washburnensis</name>
    <dbReference type="NCBI Taxonomy" id="2478471"/>
    <lineage>
        <taxon>Archaea</taxon>
        <taxon>Thermoproteota</taxon>
        <taxon>Candidatus Korarchaeia</taxon>
        <taxon>Candidatus Korarchaeia incertae sedis</taxon>
        <taxon>Candidatus Methanodesulfokora</taxon>
    </lineage>
</organism>
<dbReference type="PANTHER" id="PTHR11203">
    <property type="entry name" value="CLEAVAGE AND POLYADENYLATION SPECIFICITY FACTOR FAMILY MEMBER"/>
    <property type="match status" value="1"/>
</dbReference>
<dbReference type="EMBL" id="RXII01000072">
    <property type="protein sequence ID" value="RZN61622.1"/>
    <property type="molecule type" value="Genomic_DNA"/>
</dbReference>
<dbReference type="EMBL" id="RCOS01000146">
    <property type="protein sequence ID" value="RSN72578.1"/>
    <property type="molecule type" value="Genomic_DNA"/>
</dbReference>
<dbReference type="EC" id="3.1.-.-" evidence="12"/>
<evidence type="ECO:0000313" key="17">
    <source>
        <dbReference type="Proteomes" id="UP000277582"/>
    </source>
</evidence>
<proteinExistence type="inferred from homology"/>
<protein>
    <recommendedName>
        <fullName evidence="12">Transcription termination factor FttA</fullName>
        <ecNumber evidence="12">3.1.-.-</ecNumber>
    </recommendedName>
</protein>
<evidence type="ECO:0000256" key="9">
    <source>
        <dbReference type="ARBA" id="ARBA00023015"/>
    </source>
</evidence>
<dbReference type="PROSITE" id="PS50084">
    <property type="entry name" value="KH_TYPE_1"/>
    <property type="match status" value="1"/>
</dbReference>
<evidence type="ECO:0000256" key="2">
    <source>
        <dbReference type="ARBA" id="ARBA00022722"/>
    </source>
</evidence>